<feature type="domain" description="HTH tetR-type" evidence="4">
    <location>
        <begin position="14"/>
        <end position="60"/>
    </location>
</feature>
<dbReference type="InterPro" id="IPR036271">
    <property type="entry name" value="Tet_transcr_reg_TetR-rel_C_sf"/>
</dbReference>
<dbReference type="InterPro" id="IPR001647">
    <property type="entry name" value="HTH_TetR"/>
</dbReference>
<evidence type="ECO:0000313" key="6">
    <source>
        <dbReference type="Proteomes" id="UP000734823"/>
    </source>
</evidence>
<comment type="caution">
    <text evidence="5">The sequence shown here is derived from an EMBL/GenBank/DDBJ whole genome shotgun (WGS) entry which is preliminary data.</text>
</comment>
<dbReference type="RefSeq" id="WP_187221734.1">
    <property type="nucleotide sequence ID" value="NZ_JABVED010000010.1"/>
</dbReference>
<dbReference type="EMBL" id="JABVED010000010">
    <property type="protein sequence ID" value="MBC6449190.1"/>
    <property type="molecule type" value="Genomic_DNA"/>
</dbReference>
<dbReference type="Pfam" id="PF00440">
    <property type="entry name" value="TetR_N"/>
    <property type="match status" value="1"/>
</dbReference>
<gene>
    <name evidence="5" type="ORF">GPZ80_18650</name>
</gene>
<proteinExistence type="predicted"/>
<evidence type="ECO:0000259" key="4">
    <source>
        <dbReference type="Pfam" id="PF00440"/>
    </source>
</evidence>
<dbReference type="PANTHER" id="PTHR30055">
    <property type="entry name" value="HTH-TYPE TRANSCRIPTIONAL REGULATOR RUTR"/>
    <property type="match status" value="1"/>
</dbReference>
<evidence type="ECO:0000256" key="2">
    <source>
        <dbReference type="ARBA" id="ARBA00023125"/>
    </source>
</evidence>
<keyword evidence="6" id="KW-1185">Reference proteome</keyword>
<keyword evidence="1" id="KW-0805">Transcription regulation</keyword>
<sequence length="195" mass="21548">MQVTITEAARRKQIIDAAVEVIADLGYAKTSFARIVERAELSSTRLISYHFADKNDLMMAVLISSVGTLDELLNARLEGLTGRAEMLRAYIEVRVELLRTHPKQLRAITEVADNHRAADGSPMFAPLLTDFRVGRMERQLRQGQREGVFAEFDPAVMANTISSAIEGVARSGLPLDGYGRELADLFDRATRAAAQ</sequence>
<name>A0ABR7L935_9PSEU</name>
<organism evidence="5 6">
    <name type="scientific">Actinokineospora xionganensis</name>
    <dbReference type="NCBI Taxonomy" id="2684470"/>
    <lineage>
        <taxon>Bacteria</taxon>
        <taxon>Bacillati</taxon>
        <taxon>Actinomycetota</taxon>
        <taxon>Actinomycetes</taxon>
        <taxon>Pseudonocardiales</taxon>
        <taxon>Pseudonocardiaceae</taxon>
        <taxon>Actinokineospora</taxon>
    </lineage>
</organism>
<dbReference type="Gene3D" id="1.10.10.60">
    <property type="entry name" value="Homeodomain-like"/>
    <property type="match status" value="1"/>
</dbReference>
<dbReference type="Gene3D" id="1.10.357.10">
    <property type="entry name" value="Tetracycline Repressor, domain 2"/>
    <property type="match status" value="1"/>
</dbReference>
<protein>
    <submittedName>
        <fullName evidence="5">TetR family transcriptional regulator</fullName>
    </submittedName>
</protein>
<keyword evidence="2" id="KW-0238">DNA-binding</keyword>
<keyword evidence="3" id="KW-0804">Transcription</keyword>
<evidence type="ECO:0000256" key="1">
    <source>
        <dbReference type="ARBA" id="ARBA00023015"/>
    </source>
</evidence>
<reference evidence="5 6" key="1">
    <citation type="submission" date="2020-06" db="EMBL/GenBank/DDBJ databases">
        <title>Actinokineospora xiongansis sp. nov., isolated from soil of Baiyangdian.</title>
        <authorList>
            <person name="Zhang X."/>
        </authorList>
    </citation>
    <scope>NUCLEOTIDE SEQUENCE [LARGE SCALE GENOMIC DNA]</scope>
    <source>
        <strain evidence="5 6">HBU206404</strain>
    </source>
</reference>
<evidence type="ECO:0000256" key="3">
    <source>
        <dbReference type="ARBA" id="ARBA00023163"/>
    </source>
</evidence>
<dbReference type="InterPro" id="IPR009057">
    <property type="entry name" value="Homeodomain-like_sf"/>
</dbReference>
<dbReference type="InterPro" id="IPR050109">
    <property type="entry name" value="HTH-type_TetR-like_transc_reg"/>
</dbReference>
<dbReference type="Proteomes" id="UP000734823">
    <property type="component" value="Unassembled WGS sequence"/>
</dbReference>
<accession>A0ABR7L935</accession>
<dbReference type="SUPFAM" id="SSF46689">
    <property type="entry name" value="Homeodomain-like"/>
    <property type="match status" value="1"/>
</dbReference>
<evidence type="ECO:0000313" key="5">
    <source>
        <dbReference type="EMBL" id="MBC6449190.1"/>
    </source>
</evidence>
<dbReference type="SUPFAM" id="SSF48498">
    <property type="entry name" value="Tetracyclin repressor-like, C-terminal domain"/>
    <property type="match status" value="1"/>
</dbReference>
<dbReference type="PANTHER" id="PTHR30055:SF234">
    <property type="entry name" value="HTH-TYPE TRANSCRIPTIONAL REGULATOR BETI"/>
    <property type="match status" value="1"/>
</dbReference>